<dbReference type="Gene3D" id="3.90.1150.10">
    <property type="entry name" value="Aspartate Aminotransferase, domain 1"/>
    <property type="match status" value="1"/>
</dbReference>
<protein>
    <recommendedName>
        <fullName evidence="3">Aspartate aminotransferase</fullName>
    </recommendedName>
</protein>
<name>A0ABW4ULE2_9HYPH</name>
<dbReference type="EMBL" id="JBHUGZ010000027">
    <property type="protein sequence ID" value="MFD1987052.1"/>
    <property type="molecule type" value="Genomic_DNA"/>
</dbReference>
<proteinExistence type="predicted"/>
<evidence type="ECO:0008006" key="3">
    <source>
        <dbReference type="Google" id="ProtNLM"/>
    </source>
</evidence>
<dbReference type="RefSeq" id="WP_379104772.1">
    <property type="nucleotide sequence ID" value="NZ_JBHUGZ010000027.1"/>
</dbReference>
<organism evidence="1 2">
    <name type="scientific">Mesorhizobium newzealandense</name>
    <dbReference type="NCBI Taxonomy" id="1300302"/>
    <lineage>
        <taxon>Bacteria</taxon>
        <taxon>Pseudomonadati</taxon>
        <taxon>Pseudomonadota</taxon>
        <taxon>Alphaproteobacteria</taxon>
        <taxon>Hyphomicrobiales</taxon>
        <taxon>Phyllobacteriaceae</taxon>
        <taxon>Mesorhizobium</taxon>
    </lineage>
</organism>
<gene>
    <name evidence="1" type="ORF">ACFSOZ_32000</name>
</gene>
<dbReference type="InterPro" id="IPR015422">
    <property type="entry name" value="PyrdxlP-dep_Trfase_small"/>
</dbReference>
<accession>A0ABW4ULE2</accession>
<sequence length="65" mass="7143">MYAFFAMEGESDARRACARILETARVGLAPGHLFGSSATAFLRMCVCRERKEIATALDRMVAAMN</sequence>
<comment type="caution">
    <text evidence="1">The sequence shown here is derived from an EMBL/GenBank/DDBJ whole genome shotgun (WGS) entry which is preliminary data.</text>
</comment>
<dbReference type="InterPro" id="IPR015424">
    <property type="entry name" value="PyrdxlP-dep_Trfase"/>
</dbReference>
<reference evidence="2" key="1">
    <citation type="journal article" date="2019" name="Int. J. Syst. Evol. Microbiol.">
        <title>The Global Catalogue of Microorganisms (GCM) 10K type strain sequencing project: providing services to taxonomists for standard genome sequencing and annotation.</title>
        <authorList>
            <consortium name="The Broad Institute Genomics Platform"/>
            <consortium name="The Broad Institute Genome Sequencing Center for Infectious Disease"/>
            <person name="Wu L."/>
            <person name="Ma J."/>
        </authorList>
    </citation>
    <scope>NUCLEOTIDE SEQUENCE [LARGE SCALE GENOMIC DNA]</scope>
    <source>
        <strain evidence="2">CGMCC 1.16225</strain>
    </source>
</reference>
<dbReference type="Proteomes" id="UP001597405">
    <property type="component" value="Unassembled WGS sequence"/>
</dbReference>
<evidence type="ECO:0000313" key="2">
    <source>
        <dbReference type="Proteomes" id="UP001597405"/>
    </source>
</evidence>
<keyword evidence="2" id="KW-1185">Reference proteome</keyword>
<evidence type="ECO:0000313" key="1">
    <source>
        <dbReference type="EMBL" id="MFD1987052.1"/>
    </source>
</evidence>
<dbReference type="SUPFAM" id="SSF53383">
    <property type="entry name" value="PLP-dependent transferases"/>
    <property type="match status" value="1"/>
</dbReference>